<keyword evidence="1" id="KW-1133">Transmembrane helix</keyword>
<comment type="caution">
    <text evidence="2">The sequence shown here is derived from an EMBL/GenBank/DDBJ whole genome shotgun (WGS) entry which is preliminary data.</text>
</comment>
<evidence type="ECO:0000313" key="2">
    <source>
        <dbReference type="EMBL" id="TYL50327.1"/>
    </source>
</evidence>
<keyword evidence="1" id="KW-0472">Membrane</keyword>
<proteinExistence type="predicted"/>
<protein>
    <submittedName>
        <fullName evidence="2">Uncharacterized protein</fullName>
    </submittedName>
</protein>
<dbReference type="AlphaFoldDB" id="A0A5S4UTQ2"/>
<dbReference type="EMBL" id="VSSB01000002">
    <property type="protein sequence ID" value="TYL50327.1"/>
    <property type="molecule type" value="Genomic_DNA"/>
</dbReference>
<dbReference type="RefSeq" id="WP_148734429.1">
    <property type="nucleotide sequence ID" value="NZ_VSSB01000002.1"/>
</dbReference>
<gene>
    <name evidence="2" type="ORF">FYC51_14020</name>
</gene>
<sequence>MPSAWRSFFGVEPGRWTTIRSFLFDEDLATALEGAFAALVGLAFSVAGVIEVILHGTWNLWSLLIGPILLLGGAVLGSVAWVGRTINDRAARNANVHDE</sequence>
<keyword evidence="3" id="KW-1185">Reference proteome</keyword>
<feature type="transmembrane region" description="Helical" evidence="1">
    <location>
        <begin position="60"/>
        <end position="82"/>
    </location>
</feature>
<organism evidence="2 3">
    <name type="scientific">Agromyces mariniharenae</name>
    <dbReference type="NCBI Taxonomy" id="2604423"/>
    <lineage>
        <taxon>Bacteria</taxon>
        <taxon>Bacillati</taxon>
        <taxon>Actinomycetota</taxon>
        <taxon>Actinomycetes</taxon>
        <taxon>Micrococcales</taxon>
        <taxon>Microbacteriaceae</taxon>
        <taxon>Agromyces</taxon>
    </lineage>
</organism>
<reference evidence="2 3" key="1">
    <citation type="submission" date="2019-08" db="EMBL/GenBank/DDBJ databases">
        <authorList>
            <person name="Hu J."/>
        </authorList>
    </citation>
    <scope>NUCLEOTIDE SEQUENCE [LARGE SCALE GENOMIC DNA]</scope>
    <source>
        <strain evidence="2 3">NEAU-184</strain>
    </source>
</reference>
<keyword evidence="1" id="KW-0812">Transmembrane</keyword>
<evidence type="ECO:0000313" key="3">
    <source>
        <dbReference type="Proteomes" id="UP000325243"/>
    </source>
</evidence>
<evidence type="ECO:0000256" key="1">
    <source>
        <dbReference type="SAM" id="Phobius"/>
    </source>
</evidence>
<feature type="transmembrane region" description="Helical" evidence="1">
    <location>
        <begin position="28"/>
        <end position="54"/>
    </location>
</feature>
<accession>A0A5S4UTQ2</accession>
<dbReference type="Proteomes" id="UP000325243">
    <property type="component" value="Unassembled WGS sequence"/>
</dbReference>
<name>A0A5S4UTQ2_9MICO</name>